<keyword evidence="2" id="KW-0808">Transferase</keyword>
<dbReference type="CDD" id="cd05403">
    <property type="entry name" value="NT_KNTase_like"/>
    <property type="match status" value="1"/>
</dbReference>
<protein>
    <submittedName>
        <fullName evidence="2">Nucleotidyltransferase domain protein</fullName>
    </submittedName>
</protein>
<feature type="domain" description="Polymerase nucleotidyl transferase" evidence="1">
    <location>
        <begin position="39"/>
        <end position="86"/>
    </location>
</feature>
<sequence>MMIIGEEIVKCIESNEEEIRNLYLNYASLITDKLEETLQNALISVLLFGSAARGEAEEGSDIDILIVTEKFGSEGRFEVFNAIEKDLKASEEYQELKDNKLGTLISPVPLTPSEVKNNPSILLDMVTDGIILYDVDDFIENKMKNLRKKLKKMGSKKIFLDNKRYFWDLKPDYKMGEVVVI</sequence>
<gene>
    <name evidence="2" type="ORF">MPEBLZ_01106</name>
</gene>
<evidence type="ECO:0000259" key="1">
    <source>
        <dbReference type="Pfam" id="PF01909"/>
    </source>
</evidence>
<dbReference type="InterPro" id="IPR002934">
    <property type="entry name" value="Polymerase_NTP_transf_dom"/>
</dbReference>
<dbReference type="AlphaFoldDB" id="A0A0P8AIG3"/>
<dbReference type="PANTHER" id="PTHR33933:SF1">
    <property type="entry name" value="PROTEIN ADENYLYLTRANSFERASE MNTA-RELATED"/>
    <property type="match status" value="1"/>
</dbReference>
<dbReference type="Proteomes" id="UP000050360">
    <property type="component" value="Unassembled WGS sequence"/>
</dbReference>
<reference evidence="2 3" key="1">
    <citation type="submission" date="2015-09" db="EMBL/GenBank/DDBJ databases">
        <title>A metagenomics-based metabolic model of nitrate-dependent anaerobic oxidation of methane by Methanoperedens-like archaea.</title>
        <authorList>
            <person name="Arshad A."/>
            <person name="Speth D.R."/>
            <person name="De Graaf R.M."/>
            <person name="Op Den Camp H.J."/>
            <person name="Jetten M.S."/>
            <person name="Welte C.U."/>
        </authorList>
    </citation>
    <scope>NUCLEOTIDE SEQUENCE [LARGE SCALE GENOMIC DNA]</scope>
</reference>
<evidence type="ECO:0000313" key="3">
    <source>
        <dbReference type="Proteomes" id="UP000050360"/>
    </source>
</evidence>
<name>A0A0P8AIG3_9EURY</name>
<accession>A0A0P8AIG3</accession>
<dbReference type="EMBL" id="LKCM01000099">
    <property type="protein sequence ID" value="KPQ44350.1"/>
    <property type="molecule type" value="Genomic_DNA"/>
</dbReference>
<comment type="caution">
    <text evidence="2">The sequence shown here is derived from an EMBL/GenBank/DDBJ whole genome shotgun (WGS) entry which is preliminary data.</text>
</comment>
<dbReference type="SUPFAM" id="SSF81301">
    <property type="entry name" value="Nucleotidyltransferase"/>
    <property type="match status" value="1"/>
</dbReference>
<evidence type="ECO:0000313" key="2">
    <source>
        <dbReference type="EMBL" id="KPQ44350.1"/>
    </source>
</evidence>
<dbReference type="GO" id="GO:0016779">
    <property type="term" value="F:nucleotidyltransferase activity"/>
    <property type="evidence" value="ECO:0007669"/>
    <property type="project" value="InterPro"/>
</dbReference>
<dbReference type="PANTHER" id="PTHR33933">
    <property type="entry name" value="NUCLEOTIDYLTRANSFERASE"/>
    <property type="match status" value="1"/>
</dbReference>
<organism evidence="2 3">
    <name type="scientific">Candidatus Methanoperedens nitratireducens</name>
    <dbReference type="NCBI Taxonomy" id="1392998"/>
    <lineage>
        <taxon>Archaea</taxon>
        <taxon>Methanobacteriati</taxon>
        <taxon>Methanobacteriota</taxon>
        <taxon>Stenosarchaea group</taxon>
        <taxon>Methanomicrobia</taxon>
        <taxon>Methanosarcinales</taxon>
        <taxon>ANME-2 cluster</taxon>
        <taxon>Candidatus Methanoperedentaceae</taxon>
        <taxon>Candidatus Methanoperedens</taxon>
    </lineage>
</organism>
<dbReference type="Gene3D" id="3.30.460.10">
    <property type="entry name" value="Beta Polymerase, domain 2"/>
    <property type="match status" value="1"/>
</dbReference>
<proteinExistence type="predicted"/>
<dbReference type="InterPro" id="IPR052548">
    <property type="entry name" value="Type_VII_TA_antitoxin"/>
</dbReference>
<dbReference type="Pfam" id="PF01909">
    <property type="entry name" value="NTP_transf_2"/>
    <property type="match status" value="1"/>
</dbReference>
<dbReference type="InterPro" id="IPR043519">
    <property type="entry name" value="NT_sf"/>
</dbReference>